<feature type="transmembrane region" description="Helical" evidence="8">
    <location>
        <begin position="164"/>
        <end position="184"/>
    </location>
</feature>
<dbReference type="PRINTS" id="PR01036">
    <property type="entry name" value="TCRTETB"/>
</dbReference>
<dbReference type="Pfam" id="PF07690">
    <property type="entry name" value="MFS_1"/>
    <property type="match status" value="2"/>
</dbReference>
<gene>
    <name evidence="10" type="ORF">UFOPK1581_00028</name>
</gene>
<evidence type="ECO:0000313" key="10">
    <source>
        <dbReference type="EMBL" id="CAB4548954.1"/>
    </source>
</evidence>
<proteinExistence type="inferred from homology"/>
<dbReference type="PROSITE" id="PS50850">
    <property type="entry name" value="MFS"/>
    <property type="match status" value="1"/>
</dbReference>
<dbReference type="NCBIfam" id="TIGR00711">
    <property type="entry name" value="efflux_EmrB"/>
    <property type="match status" value="1"/>
</dbReference>
<evidence type="ECO:0000256" key="7">
    <source>
        <dbReference type="ARBA" id="ARBA00023136"/>
    </source>
</evidence>
<feature type="transmembrane region" description="Helical" evidence="8">
    <location>
        <begin position="324"/>
        <end position="344"/>
    </location>
</feature>
<sequence length="543" mass="57096">MTKVRNRWVGLVFISMAISLVIIDGTIVNTIFPSIINDLGLTSTEVQWVQESYVLVFASLLLVWGSLADRFGRKRLLSIGIIIFILASIWAGVAESSNVLILARVIQGIGGAMVLPTTLSLLNATFQGKERGIAFAVWGATIGGMVAVGPVLGGWLATDFSWRWAFGINLPLGIIILMGLAYFVSESKAPQRAGGIDFVGAAISVVMFSTLVFGLIEGRIYGWWEINPNNQFMLGDFAWPTSGISVIPVALLIFVISAVVFVLWERKREAEKKNVLLDLGLFKIGSFRNGSIAALIISMGEFGILFAIPLWLQNVIGLSPISSGLVLLWLAGGAFVASGVGGALSGKLPPARAVQIGVGLELIGVLGVALFASTAAGWIVLAPFLFLYGIGIGLATAQLTGVIMVDVPMTSTGQASGSQSTVRQVGSALGVAVLGTLLFTGTQVSMEQRLSDLEVPTAQSVVLVDAVVDSAGSVIPQLTDGLVAQQVPQALAEEITSAAGDAFTDGAKWAAWSAAGFLLLGFASTFYLGSQKTKTKRKSAKKS</sequence>
<evidence type="ECO:0000256" key="6">
    <source>
        <dbReference type="ARBA" id="ARBA00022989"/>
    </source>
</evidence>
<dbReference type="CDD" id="cd17321">
    <property type="entry name" value="MFS_MMR_MDR_like"/>
    <property type="match status" value="1"/>
</dbReference>
<protein>
    <submittedName>
        <fullName evidence="10">Unannotated protein</fullName>
    </submittedName>
</protein>
<keyword evidence="5 8" id="KW-0812">Transmembrane</keyword>
<dbReference type="Gene3D" id="1.20.1250.20">
    <property type="entry name" value="MFS general substrate transporter like domains"/>
    <property type="match status" value="1"/>
</dbReference>
<name>A0A6J6CCM5_9ZZZZ</name>
<comment type="similarity">
    <text evidence="2">Belongs to the major facilitator superfamily. EmrB family.</text>
</comment>
<evidence type="ECO:0000256" key="5">
    <source>
        <dbReference type="ARBA" id="ARBA00022692"/>
    </source>
</evidence>
<feature type="transmembrane region" description="Helical" evidence="8">
    <location>
        <begin position="12"/>
        <end position="32"/>
    </location>
</feature>
<dbReference type="InterPro" id="IPR036259">
    <property type="entry name" value="MFS_trans_sf"/>
</dbReference>
<dbReference type="PANTHER" id="PTHR42718:SF9">
    <property type="entry name" value="MAJOR FACILITATOR SUPERFAMILY MULTIDRUG TRANSPORTER MFSC"/>
    <property type="match status" value="1"/>
</dbReference>
<evidence type="ECO:0000256" key="8">
    <source>
        <dbReference type="SAM" id="Phobius"/>
    </source>
</evidence>
<dbReference type="InterPro" id="IPR020846">
    <property type="entry name" value="MFS_dom"/>
</dbReference>
<feature type="domain" description="Major facilitator superfamily (MFS) profile" evidence="9">
    <location>
        <begin position="10"/>
        <end position="533"/>
    </location>
</feature>
<keyword evidence="7 8" id="KW-0472">Membrane</keyword>
<dbReference type="InterPro" id="IPR011701">
    <property type="entry name" value="MFS"/>
</dbReference>
<organism evidence="10">
    <name type="scientific">freshwater metagenome</name>
    <dbReference type="NCBI Taxonomy" id="449393"/>
    <lineage>
        <taxon>unclassified sequences</taxon>
        <taxon>metagenomes</taxon>
        <taxon>ecological metagenomes</taxon>
    </lineage>
</organism>
<feature type="transmembrane region" description="Helical" evidence="8">
    <location>
        <begin position="292"/>
        <end position="312"/>
    </location>
</feature>
<feature type="transmembrane region" description="Helical" evidence="8">
    <location>
        <begin position="425"/>
        <end position="446"/>
    </location>
</feature>
<keyword evidence="3" id="KW-0813">Transport</keyword>
<feature type="transmembrane region" description="Helical" evidence="8">
    <location>
        <begin position="237"/>
        <end position="264"/>
    </location>
</feature>
<feature type="transmembrane region" description="Helical" evidence="8">
    <location>
        <begin position="134"/>
        <end position="158"/>
    </location>
</feature>
<feature type="transmembrane region" description="Helical" evidence="8">
    <location>
        <begin position="76"/>
        <end position="93"/>
    </location>
</feature>
<comment type="subcellular location">
    <subcellularLocation>
        <location evidence="1">Cell membrane</location>
        <topology evidence="1">Multi-pass membrane protein</topology>
    </subcellularLocation>
</comment>
<accession>A0A6J6CCM5</accession>
<dbReference type="GO" id="GO:0022857">
    <property type="term" value="F:transmembrane transporter activity"/>
    <property type="evidence" value="ECO:0007669"/>
    <property type="project" value="InterPro"/>
</dbReference>
<dbReference type="PANTHER" id="PTHR42718">
    <property type="entry name" value="MAJOR FACILITATOR SUPERFAMILY MULTIDRUG TRANSPORTER MFSC"/>
    <property type="match status" value="1"/>
</dbReference>
<dbReference type="AlphaFoldDB" id="A0A6J6CCM5"/>
<dbReference type="EMBL" id="CAEZTB010000002">
    <property type="protein sequence ID" value="CAB4548954.1"/>
    <property type="molecule type" value="Genomic_DNA"/>
</dbReference>
<keyword evidence="4" id="KW-1003">Cell membrane</keyword>
<evidence type="ECO:0000259" key="9">
    <source>
        <dbReference type="PROSITE" id="PS50850"/>
    </source>
</evidence>
<dbReference type="GO" id="GO:0005886">
    <property type="term" value="C:plasma membrane"/>
    <property type="evidence" value="ECO:0007669"/>
    <property type="project" value="UniProtKB-SubCell"/>
</dbReference>
<feature type="transmembrane region" description="Helical" evidence="8">
    <location>
        <begin position="99"/>
        <end position="122"/>
    </location>
</feature>
<evidence type="ECO:0000256" key="1">
    <source>
        <dbReference type="ARBA" id="ARBA00004651"/>
    </source>
</evidence>
<dbReference type="Gene3D" id="1.20.1720.10">
    <property type="entry name" value="Multidrug resistance protein D"/>
    <property type="match status" value="1"/>
</dbReference>
<feature type="transmembrane region" description="Helical" evidence="8">
    <location>
        <begin position="385"/>
        <end position="405"/>
    </location>
</feature>
<reference evidence="10" key="1">
    <citation type="submission" date="2020-05" db="EMBL/GenBank/DDBJ databases">
        <authorList>
            <person name="Chiriac C."/>
            <person name="Salcher M."/>
            <person name="Ghai R."/>
            <person name="Kavagutti S V."/>
        </authorList>
    </citation>
    <scope>NUCLEOTIDE SEQUENCE</scope>
</reference>
<evidence type="ECO:0000256" key="2">
    <source>
        <dbReference type="ARBA" id="ARBA00008537"/>
    </source>
</evidence>
<keyword evidence="6 8" id="KW-1133">Transmembrane helix</keyword>
<feature type="transmembrane region" description="Helical" evidence="8">
    <location>
        <begin position="509"/>
        <end position="529"/>
    </location>
</feature>
<evidence type="ECO:0000256" key="4">
    <source>
        <dbReference type="ARBA" id="ARBA00022475"/>
    </source>
</evidence>
<feature type="transmembrane region" description="Helical" evidence="8">
    <location>
        <begin position="52"/>
        <end position="69"/>
    </location>
</feature>
<feature type="transmembrane region" description="Helical" evidence="8">
    <location>
        <begin position="196"/>
        <end position="217"/>
    </location>
</feature>
<evidence type="ECO:0000256" key="3">
    <source>
        <dbReference type="ARBA" id="ARBA00022448"/>
    </source>
</evidence>
<feature type="transmembrane region" description="Helical" evidence="8">
    <location>
        <begin position="356"/>
        <end position="379"/>
    </location>
</feature>
<dbReference type="InterPro" id="IPR004638">
    <property type="entry name" value="EmrB-like"/>
</dbReference>
<dbReference type="SUPFAM" id="SSF103473">
    <property type="entry name" value="MFS general substrate transporter"/>
    <property type="match status" value="1"/>
</dbReference>